<name>A0A5D4SRN3_9BACI</name>
<feature type="transmembrane region" description="Helical" evidence="1">
    <location>
        <begin position="80"/>
        <end position="98"/>
    </location>
</feature>
<keyword evidence="1" id="KW-0472">Membrane</keyword>
<evidence type="ECO:0000313" key="2">
    <source>
        <dbReference type="EMBL" id="TYS64506.1"/>
    </source>
</evidence>
<proteinExistence type="predicted"/>
<dbReference type="Pfam" id="PF07556">
    <property type="entry name" value="DUF1538"/>
    <property type="match status" value="1"/>
</dbReference>
<evidence type="ECO:0000313" key="3">
    <source>
        <dbReference type="Proteomes" id="UP000322524"/>
    </source>
</evidence>
<feature type="transmembrane region" description="Helical" evidence="1">
    <location>
        <begin position="118"/>
        <end position="141"/>
    </location>
</feature>
<dbReference type="STRING" id="79883.GCA_001636495_03861"/>
<comment type="caution">
    <text evidence="2">The sequence shown here is derived from an EMBL/GenBank/DDBJ whole genome shotgun (WGS) entry which is preliminary data.</text>
</comment>
<dbReference type="InterPro" id="IPR011435">
    <property type="entry name" value="UmpAB"/>
</dbReference>
<gene>
    <name evidence="2" type="ORF">FZC76_18260</name>
</gene>
<keyword evidence="1" id="KW-0812">Transmembrane</keyword>
<dbReference type="OrthoDB" id="9805989at2"/>
<dbReference type="Proteomes" id="UP000322524">
    <property type="component" value="Unassembled WGS sequence"/>
</dbReference>
<reference evidence="2 3" key="1">
    <citation type="submission" date="2019-08" db="EMBL/GenBank/DDBJ databases">
        <title>Bacillus genomes from the desert of Cuatro Cienegas, Coahuila.</title>
        <authorList>
            <person name="Olmedo-Alvarez G."/>
        </authorList>
    </citation>
    <scope>NUCLEOTIDE SEQUENCE [LARGE SCALE GENOMIC DNA]</scope>
    <source>
        <strain evidence="2 3">CH28_1T</strain>
    </source>
</reference>
<evidence type="ECO:0000256" key="1">
    <source>
        <dbReference type="SAM" id="Phobius"/>
    </source>
</evidence>
<feature type="transmembrane region" description="Helical" evidence="1">
    <location>
        <begin position="12"/>
        <end position="31"/>
    </location>
</feature>
<feature type="transmembrane region" description="Helical" evidence="1">
    <location>
        <begin position="178"/>
        <end position="198"/>
    </location>
</feature>
<protein>
    <submittedName>
        <fullName evidence="2">DUF1538 domain-containing protein</fullName>
    </submittedName>
</protein>
<sequence>MEDIIDSVKESFLAILPVSAVIILLQIFLIGLPFEKFLLFLIGLLMVTLGLMFFLMGVNIGLLPVGEMIGKALPKPKKKWLIIVVGLLLGIAVTVAEPDVRVLATQVDEVSEGKITSTVLILSVALGVGIFVALAMVRTIYKIKLPYLMMPAYLLVFLLAFVTPDTFVPISFDAGGVTTGPLTVPFILALGVGVASVMRKNESSSEGFGLVALASIGPILAVLLLGVIYQ</sequence>
<dbReference type="AlphaFoldDB" id="A0A5D4SRN3"/>
<dbReference type="EMBL" id="VTEV01000008">
    <property type="protein sequence ID" value="TYS64506.1"/>
    <property type="molecule type" value="Genomic_DNA"/>
</dbReference>
<dbReference type="RefSeq" id="WP_148989611.1">
    <property type="nucleotide sequence ID" value="NZ_VTEV01000008.1"/>
</dbReference>
<feature type="transmembrane region" description="Helical" evidence="1">
    <location>
        <begin position="37"/>
        <end position="60"/>
    </location>
</feature>
<accession>A0A5D4SRN3</accession>
<organism evidence="2 3">
    <name type="scientific">Sutcliffiella horikoshii</name>
    <dbReference type="NCBI Taxonomy" id="79883"/>
    <lineage>
        <taxon>Bacteria</taxon>
        <taxon>Bacillati</taxon>
        <taxon>Bacillota</taxon>
        <taxon>Bacilli</taxon>
        <taxon>Bacillales</taxon>
        <taxon>Bacillaceae</taxon>
        <taxon>Sutcliffiella</taxon>
    </lineage>
</organism>
<keyword evidence="1" id="KW-1133">Transmembrane helix</keyword>
<feature type="transmembrane region" description="Helical" evidence="1">
    <location>
        <begin position="210"/>
        <end position="229"/>
    </location>
</feature>